<protein>
    <submittedName>
        <fullName evidence="8">Major facilitator superfamily transporter</fullName>
    </submittedName>
</protein>
<evidence type="ECO:0000313" key="8">
    <source>
        <dbReference type="EMBL" id="PON20682.1"/>
    </source>
</evidence>
<feature type="transmembrane region" description="Helical" evidence="6">
    <location>
        <begin position="132"/>
        <end position="151"/>
    </location>
</feature>
<feature type="transmembrane region" description="Helical" evidence="6">
    <location>
        <begin position="476"/>
        <end position="499"/>
    </location>
</feature>
<comment type="caution">
    <text evidence="8">The sequence shown here is derived from an EMBL/GenBank/DDBJ whole genome shotgun (WGS) entry which is preliminary data.</text>
</comment>
<feature type="transmembrane region" description="Helical" evidence="6">
    <location>
        <begin position="66"/>
        <end position="88"/>
    </location>
</feature>
<dbReference type="InterPro" id="IPR036259">
    <property type="entry name" value="MFS_trans_sf"/>
</dbReference>
<dbReference type="PANTHER" id="PTHR23502:SF60">
    <property type="entry name" value="MAJOR FACILITATOR SUPERFAMILY (MFS) PROFILE DOMAIN-CONTAINING PROTEIN-RELATED"/>
    <property type="match status" value="1"/>
</dbReference>
<feature type="transmembrane region" description="Helical" evidence="6">
    <location>
        <begin position="191"/>
        <end position="211"/>
    </location>
</feature>
<keyword evidence="4 6" id="KW-0472">Membrane</keyword>
<dbReference type="GeneID" id="29989785"/>
<feature type="transmembrane region" description="Helical" evidence="6">
    <location>
        <begin position="340"/>
        <end position="360"/>
    </location>
</feature>
<feature type="transmembrane region" description="Helical" evidence="6">
    <location>
        <begin position="443"/>
        <end position="464"/>
    </location>
</feature>
<evidence type="ECO:0000259" key="7">
    <source>
        <dbReference type="PROSITE" id="PS50850"/>
    </source>
</evidence>
<evidence type="ECO:0000256" key="3">
    <source>
        <dbReference type="ARBA" id="ARBA00022989"/>
    </source>
</evidence>
<evidence type="ECO:0000256" key="6">
    <source>
        <dbReference type="SAM" id="Phobius"/>
    </source>
</evidence>
<dbReference type="InterPro" id="IPR020846">
    <property type="entry name" value="MFS_dom"/>
</dbReference>
<feature type="transmembrane region" description="Helical" evidence="6">
    <location>
        <begin position="217"/>
        <end position="240"/>
    </location>
</feature>
<dbReference type="GO" id="GO:0140115">
    <property type="term" value="P:export across plasma membrane"/>
    <property type="evidence" value="ECO:0007669"/>
    <property type="project" value="UniProtKB-ARBA"/>
</dbReference>
<feature type="transmembrane region" description="Helical" evidence="6">
    <location>
        <begin position="157"/>
        <end position="179"/>
    </location>
</feature>
<dbReference type="STRING" id="398673.A0A2P4Z8T3"/>
<dbReference type="GO" id="GO:0042908">
    <property type="term" value="P:xenobiotic transport"/>
    <property type="evidence" value="ECO:0007669"/>
    <property type="project" value="UniProtKB-ARBA"/>
</dbReference>
<name>A0A2P4Z8T3_9HYPO</name>
<feature type="transmembrane region" description="Helical" evidence="6">
    <location>
        <begin position="100"/>
        <end position="120"/>
    </location>
</feature>
<feature type="transmembrane region" description="Helical" evidence="6">
    <location>
        <begin position="381"/>
        <end position="401"/>
    </location>
</feature>
<dbReference type="Pfam" id="PF07690">
    <property type="entry name" value="MFS_1"/>
    <property type="match status" value="1"/>
</dbReference>
<accession>A0A2P4Z8T3</accession>
<evidence type="ECO:0000256" key="1">
    <source>
        <dbReference type="ARBA" id="ARBA00004141"/>
    </source>
</evidence>
<dbReference type="InterPro" id="IPR011701">
    <property type="entry name" value="MFS"/>
</dbReference>
<keyword evidence="2 6" id="KW-0812">Transmembrane</keyword>
<keyword evidence="3 6" id="KW-1133">Transmembrane helix</keyword>
<evidence type="ECO:0000256" key="4">
    <source>
        <dbReference type="ARBA" id="ARBA00023136"/>
    </source>
</evidence>
<dbReference type="Proteomes" id="UP000054821">
    <property type="component" value="Unassembled WGS sequence"/>
</dbReference>
<dbReference type="PROSITE" id="PS50850">
    <property type="entry name" value="MFS"/>
    <property type="match status" value="1"/>
</dbReference>
<reference evidence="8 9" key="1">
    <citation type="journal article" date="2016" name="Genome Announc.">
        <title>Draft Whole-Genome Sequence of Trichoderma gamsii T6085, a Promising Biocontrol Agent of Fusarium Head Blight on Wheat.</title>
        <authorList>
            <person name="Baroncelli R."/>
            <person name="Zapparata A."/>
            <person name="Piaggeschi G."/>
            <person name="Sarrocco S."/>
            <person name="Vannacci G."/>
        </authorList>
    </citation>
    <scope>NUCLEOTIDE SEQUENCE [LARGE SCALE GENOMIC DNA]</scope>
    <source>
        <strain evidence="8 9">T6085</strain>
    </source>
</reference>
<dbReference type="GO" id="GO:0016020">
    <property type="term" value="C:membrane"/>
    <property type="evidence" value="ECO:0007669"/>
    <property type="project" value="UniProtKB-SubCell"/>
</dbReference>
<comment type="subcellular location">
    <subcellularLocation>
        <location evidence="1">Membrane</location>
        <topology evidence="1">Multi-pass membrane protein</topology>
    </subcellularLocation>
</comment>
<dbReference type="InterPro" id="IPR005829">
    <property type="entry name" value="Sugar_transporter_CS"/>
</dbReference>
<dbReference type="SUPFAM" id="SSF103473">
    <property type="entry name" value="MFS general substrate transporter"/>
    <property type="match status" value="1"/>
</dbReference>
<dbReference type="EMBL" id="JPDN02000063">
    <property type="protein sequence ID" value="PON20682.1"/>
    <property type="molecule type" value="Genomic_DNA"/>
</dbReference>
<organism evidence="8 9">
    <name type="scientific">Trichoderma gamsii</name>
    <dbReference type="NCBI Taxonomy" id="398673"/>
    <lineage>
        <taxon>Eukaryota</taxon>
        <taxon>Fungi</taxon>
        <taxon>Dikarya</taxon>
        <taxon>Ascomycota</taxon>
        <taxon>Pezizomycotina</taxon>
        <taxon>Sordariomycetes</taxon>
        <taxon>Hypocreomycetidae</taxon>
        <taxon>Hypocreales</taxon>
        <taxon>Hypocreaceae</taxon>
        <taxon>Trichoderma</taxon>
    </lineage>
</organism>
<feature type="region of interest" description="Disordered" evidence="5">
    <location>
        <begin position="1"/>
        <end position="32"/>
    </location>
</feature>
<sequence length="518" mass="56847">MVQRPLVATMTSPGEKGPTDVETGVQPTDGQQNVMESRLPDHEVTWDGPDDPENPYNWALSRKISVALVCSTSQLVTTMSASMVAPAMDQILIDLHMSTSAGQIAFGVFFLGLGFTPFLVAPLAEMYGRKPIWLIGNLWYIIWNSLCSVGFSAALMIIGRFMCAAGACVGVTLTGPVLADMFPAKDRGKSLALAGLLPYLGPALGPIIGGLAAERLWWPWLFWILSAFDALALVLGFFIIRESYAPVLLRRKAEAIAEQAAQDGAPTKSVAARLSIFYRDLSTRIGPAMKRPIRLLTHRPIIQLIALAMAVDFGVYTLVLSTFASLWIDQYHQNETDASLHYIAIALGAFACAQAGGRLMDYMWNKMKLARPDREPTPEWRVPYIIVGLIPCVAGTFWYAWSAEERVHWAVVDVGVFFFTAGNFMFSQGLLAYNVDEFTSTRAASASAATRLGTYVLGFVFPIFAPELYENLGYGWGNSLLGFLYGAMGIGIIAVLWIWGEKIRAIGRTAEEEKERVI</sequence>
<evidence type="ECO:0000313" key="9">
    <source>
        <dbReference type="Proteomes" id="UP000054821"/>
    </source>
</evidence>
<dbReference type="GO" id="GO:0022857">
    <property type="term" value="F:transmembrane transporter activity"/>
    <property type="evidence" value="ECO:0007669"/>
    <property type="project" value="InterPro"/>
</dbReference>
<dbReference type="PROSITE" id="PS00216">
    <property type="entry name" value="SUGAR_TRANSPORT_1"/>
    <property type="match status" value="1"/>
</dbReference>
<dbReference type="Gene3D" id="1.20.1250.20">
    <property type="entry name" value="MFS general substrate transporter like domains"/>
    <property type="match status" value="1"/>
</dbReference>
<evidence type="ECO:0000256" key="5">
    <source>
        <dbReference type="SAM" id="MobiDB-lite"/>
    </source>
</evidence>
<feature type="transmembrane region" description="Helical" evidence="6">
    <location>
        <begin position="301"/>
        <end position="328"/>
    </location>
</feature>
<feature type="transmembrane region" description="Helical" evidence="6">
    <location>
        <begin position="407"/>
        <end position="431"/>
    </location>
</feature>
<evidence type="ECO:0000256" key="2">
    <source>
        <dbReference type="ARBA" id="ARBA00022692"/>
    </source>
</evidence>
<proteinExistence type="predicted"/>
<dbReference type="AlphaFoldDB" id="A0A2P4Z8T3"/>
<keyword evidence="9" id="KW-1185">Reference proteome</keyword>
<gene>
    <name evidence="8" type="ORF">TGAM01_v210467</name>
</gene>
<feature type="domain" description="Major facilitator superfamily (MFS) profile" evidence="7">
    <location>
        <begin position="66"/>
        <end position="504"/>
    </location>
</feature>
<dbReference type="RefSeq" id="XP_018657104.2">
    <property type="nucleotide sequence ID" value="XM_018809702.2"/>
</dbReference>
<dbReference type="PANTHER" id="PTHR23502">
    <property type="entry name" value="MAJOR FACILITATOR SUPERFAMILY"/>
    <property type="match status" value="1"/>
</dbReference>